<dbReference type="Proteomes" id="UP001460888">
    <property type="component" value="Unassembled WGS sequence"/>
</dbReference>
<evidence type="ECO:0000256" key="1">
    <source>
        <dbReference type="ARBA" id="ARBA00012417"/>
    </source>
</evidence>
<protein>
    <recommendedName>
        <fullName evidence="1">DNA-directed DNA polymerase</fullName>
        <ecNumber evidence="1">2.7.7.7</ecNumber>
    </recommendedName>
</protein>
<dbReference type="PANTHER" id="PTHR11669">
    <property type="entry name" value="REPLICATION FACTOR C / DNA POLYMERASE III GAMMA-TAU SUBUNIT"/>
    <property type="match status" value="1"/>
</dbReference>
<evidence type="ECO:0000313" key="5">
    <source>
        <dbReference type="Proteomes" id="UP001460888"/>
    </source>
</evidence>
<gene>
    <name evidence="4" type="ORF">SADO_12883</name>
</gene>
<dbReference type="SUPFAM" id="SSF52540">
    <property type="entry name" value="P-loop containing nucleoside triphosphate hydrolases"/>
    <property type="match status" value="1"/>
</dbReference>
<name>A0ABV2B3B2_9GAMM</name>
<organism evidence="4 5">
    <name type="scientific">Salinisphaera dokdonensis CL-ES53</name>
    <dbReference type="NCBI Taxonomy" id="1304272"/>
    <lineage>
        <taxon>Bacteria</taxon>
        <taxon>Pseudomonadati</taxon>
        <taxon>Pseudomonadota</taxon>
        <taxon>Gammaproteobacteria</taxon>
        <taxon>Salinisphaerales</taxon>
        <taxon>Salinisphaeraceae</taxon>
        <taxon>Salinisphaera</taxon>
    </lineage>
</organism>
<proteinExistence type="predicted"/>
<evidence type="ECO:0000256" key="2">
    <source>
        <dbReference type="ARBA" id="ARBA00022932"/>
    </source>
</evidence>
<evidence type="ECO:0000256" key="3">
    <source>
        <dbReference type="ARBA" id="ARBA00049244"/>
    </source>
</evidence>
<dbReference type="Gene3D" id="3.40.50.300">
    <property type="entry name" value="P-loop containing nucleotide triphosphate hydrolases"/>
    <property type="match status" value="1"/>
</dbReference>
<keyword evidence="5" id="KW-1185">Reference proteome</keyword>
<comment type="catalytic activity">
    <reaction evidence="3">
        <text>DNA(n) + a 2'-deoxyribonucleoside 5'-triphosphate = DNA(n+1) + diphosphate</text>
        <dbReference type="Rhea" id="RHEA:22508"/>
        <dbReference type="Rhea" id="RHEA-COMP:17339"/>
        <dbReference type="Rhea" id="RHEA-COMP:17340"/>
        <dbReference type="ChEBI" id="CHEBI:33019"/>
        <dbReference type="ChEBI" id="CHEBI:61560"/>
        <dbReference type="ChEBI" id="CHEBI:173112"/>
        <dbReference type="EC" id="2.7.7.7"/>
    </reaction>
</comment>
<dbReference type="Pfam" id="PF13177">
    <property type="entry name" value="DNA_pol3_delta2"/>
    <property type="match status" value="1"/>
</dbReference>
<accession>A0ABV2B3B2</accession>
<keyword evidence="2" id="KW-0239">DNA-directed DNA polymerase</keyword>
<dbReference type="PANTHER" id="PTHR11669:SF8">
    <property type="entry name" value="DNA POLYMERASE III SUBUNIT DELTA"/>
    <property type="match status" value="1"/>
</dbReference>
<keyword evidence="2" id="KW-0548">Nucleotidyltransferase</keyword>
<keyword evidence="2" id="KW-0808">Transferase</keyword>
<sequence>MSESAPELTSPPWHEPLWAHMAQAIETDRVAHGLLVCGPPGVGKRRFASRVVAALLCRERVPSGDGCGQCPTCRQRIADTHPDISRLVPEERGKLIKVEQVRSFSQRLQLTPQYSTGRIGWIEPAEDLSASAANSLLKTLEEPPPDCHIVLVTDRVSALMATVRSRSQLWRVPPPDPDTAQRWLDGNGIDTSQLDADSLRAPFAAVERGDRDYPALVENWDADLANAIRGREDAANVSERLSAPPRDLFLDWLYRRAGAMLALALEAAETGMDPAETTPERRDLPESLARIAIRLDPVVFQPWCARVADTARLARTNADWQLVVESLFLSLKSCVKRRRTP</sequence>
<dbReference type="InterPro" id="IPR027417">
    <property type="entry name" value="P-loop_NTPase"/>
</dbReference>
<evidence type="ECO:0000313" key="4">
    <source>
        <dbReference type="EMBL" id="MES1930150.1"/>
    </source>
</evidence>
<dbReference type="EC" id="2.7.7.7" evidence="1"/>
<comment type="caution">
    <text evidence="4">The sequence shown here is derived from an EMBL/GenBank/DDBJ whole genome shotgun (WGS) entry which is preliminary data.</text>
</comment>
<dbReference type="EMBL" id="APND01000004">
    <property type="protein sequence ID" value="MES1930150.1"/>
    <property type="molecule type" value="Genomic_DNA"/>
</dbReference>
<reference evidence="4 5" key="1">
    <citation type="submission" date="2013-03" db="EMBL/GenBank/DDBJ databases">
        <title>Salinisphaera dokdonensis CL-ES53 Genome Sequencing.</title>
        <authorList>
            <person name="Li C."/>
            <person name="Lai Q."/>
            <person name="Shao Z."/>
        </authorList>
    </citation>
    <scope>NUCLEOTIDE SEQUENCE [LARGE SCALE GENOMIC DNA]</scope>
    <source>
        <strain evidence="4 5">CL-ES53</strain>
    </source>
</reference>
<dbReference type="RefSeq" id="WP_353112091.1">
    <property type="nucleotide sequence ID" value="NZ_APND01000004.1"/>
</dbReference>
<dbReference type="InterPro" id="IPR050238">
    <property type="entry name" value="DNA_Rep/Repair_Clamp_Loader"/>
</dbReference>